<dbReference type="PANTHER" id="PTHR31610">
    <property type="entry name" value="SLR0360 PROTEIN"/>
    <property type="match status" value="1"/>
</dbReference>
<feature type="transmembrane region" description="Helical" evidence="1">
    <location>
        <begin position="26"/>
        <end position="44"/>
    </location>
</feature>
<reference evidence="2" key="1">
    <citation type="submission" date="2018-05" db="EMBL/GenBank/DDBJ databases">
        <authorList>
            <person name="Lanie J.A."/>
            <person name="Ng W.-L."/>
            <person name="Kazmierczak K.M."/>
            <person name="Andrzejewski T.M."/>
            <person name="Davidsen T.M."/>
            <person name="Wayne K.J."/>
            <person name="Tettelin H."/>
            <person name="Glass J.I."/>
            <person name="Rusch D."/>
            <person name="Podicherti R."/>
            <person name="Tsui H.-C.T."/>
            <person name="Winkler M.E."/>
        </authorList>
    </citation>
    <scope>NUCLEOTIDE SEQUENCE</scope>
</reference>
<proteinExistence type="predicted"/>
<organism evidence="2">
    <name type="scientific">marine metagenome</name>
    <dbReference type="NCBI Taxonomy" id="408172"/>
    <lineage>
        <taxon>unclassified sequences</taxon>
        <taxon>metagenomes</taxon>
        <taxon>ecological metagenomes</taxon>
    </lineage>
</organism>
<feature type="non-terminal residue" evidence="2">
    <location>
        <position position="209"/>
    </location>
</feature>
<dbReference type="AlphaFoldDB" id="A0A383AWW5"/>
<gene>
    <name evidence="2" type="ORF">METZ01_LOCUS464945</name>
</gene>
<accession>A0A383AWW5</accession>
<feature type="transmembrane region" description="Helical" evidence="1">
    <location>
        <begin position="83"/>
        <end position="103"/>
    </location>
</feature>
<feature type="transmembrane region" description="Helical" evidence="1">
    <location>
        <begin position="156"/>
        <end position="175"/>
    </location>
</feature>
<feature type="transmembrane region" description="Helical" evidence="1">
    <location>
        <begin position="181"/>
        <end position="201"/>
    </location>
</feature>
<protein>
    <recommendedName>
        <fullName evidence="3">Permease</fullName>
    </recommendedName>
</protein>
<evidence type="ECO:0000256" key="1">
    <source>
        <dbReference type="SAM" id="Phobius"/>
    </source>
</evidence>
<feature type="transmembrane region" description="Helical" evidence="1">
    <location>
        <begin position="123"/>
        <end position="144"/>
    </location>
</feature>
<feature type="transmembrane region" description="Helical" evidence="1">
    <location>
        <begin position="50"/>
        <end position="71"/>
    </location>
</feature>
<evidence type="ECO:0008006" key="3">
    <source>
        <dbReference type="Google" id="ProtNLM"/>
    </source>
</evidence>
<keyword evidence="1" id="KW-0812">Transmembrane</keyword>
<keyword evidence="1" id="KW-0472">Membrane</keyword>
<name>A0A383AWW5_9ZZZZ</name>
<dbReference type="EMBL" id="UINC01195498">
    <property type="protein sequence ID" value="SVE12091.1"/>
    <property type="molecule type" value="Genomic_DNA"/>
</dbReference>
<sequence>MAPYTHYRWATGGDTNAFFGLSLDNLADLTLAVSLLVTVFNYPLEFALSHFVPGTALGVIVGDLLFTWMAIRLAKQTRRNDITAMPLGLDTPSTFGMVFFVIGPAYLEATGNGLSETDAARQAWHIGMCCIVASGIFKLCCAPVASKIRQMIPRAALLGSLAAIALALISFLPFVELFSQPVIGLVSLGIILASLTAKISIPWRIPGAL</sequence>
<dbReference type="PANTHER" id="PTHR31610:SF0">
    <property type="entry name" value="SLC26A_SULP TRANSPORTER DOMAIN-CONTAINING PROTEIN"/>
    <property type="match status" value="1"/>
</dbReference>
<keyword evidence="1" id="KW-1133">Transmembrane helix</keyword>
<evidence type="ECO:0000313" key="2">
    <source>
        <dbReference type="EMBL" id="SVE12091.1"/>
    </source>
</evidence>